<feature type="domain" description="AAA+ ATPase" evidence="1">
    <location>
        <begin position="22"/>
        <end position="339"/>
    </location>
</feature>
<gene>
    <name evidence="2" type="ORF">HELGO_WM40545</name>
</gene>
<organism evidence="2">
    <name type="scientific">uncultured Sulfurovum sp</name>
    <dbReference type="NCBI Taxonomy" id="269237"/>
    <lineage>
        <taxon>Bacteria</taxon>
        <taxon>Pseudomonadati</taxon>
        <taxon>Campylobacterota</taxon>
        <taxon>Epsilonproteobacteria</taxon>
        <taxon>Campylobacterales</taxon>
        <taxon>Sulfurovaceae</taxon>
        <taxon>Sulfurovum</taxon>
        <taxon>environmental samples</taxon>
    </lineage>
</organism>
<evidence type="ECO:0000259" key="1">
    <source>
        <dbReference type="SMART" id="SM00382"/>
    </source>
</evidence>
<dbReference type="PANTHER" id="PTHR43581">
    <property type="entry name" value="ATP/GTP PHOSPHATASE"/>
    <property type="match status" value="1"/>
</dbReference>
<dbReference type="CDD" id="cd00267">
    <property type="entry name" value="ABC_ATPase"/>
    <property type="match status" value="1"/>
</dbReference>
<dbReference type="SUPFAM" id="SSF52540">
    <property type="entry name" value="P-loop containing nucleoside triphosphate hydrolases"/>
    <property type="match status" value="1"/>
</dbReference>
<dbReference type="EMBL" id="CACVAU010000046">
    <property type="protein sequence ID" value="CAA6815555.1"/>
    <property type="molecule type" value="Genomic_DNA"/>
</dbReference>
<protein>
    <recommendedName>
        <fullName evidence="1">AAA+ ATPase domain-containing protein</fullName>
    </recommendedName>
</protein>
<name>A0A6S6TKN4_9BACT</name>
<dbReference type="InterPro" id="IPR027417">
    <property type="entry name" value="P-loop_NTPase"/>
</dbReference>
<evidence type="ECO:0000313" key="2">
    <source>
        <dbReference type="EMBL" id="CAA6815555.1"/>
    </source>
</evidence>
<dbReference type="GO" id="GO:0016887">
    <property type="term" value="F:ATP hydrolysis activity"/>
    <property type="evidence" value="ECO:0007669"/>
    <property type="project" value="InterPro"/>
</dbReference>
<dbReference type="Pfam" id="PF13304">
    <property type="entry name" value="AAA_21"/>
    <property type="match status" value="1"/>
</dbReference>
<dbReference type="InterPro" id="IPR003959">
    <property type="entry name" value="ATPase_AAA_core"/>
</dbReference>
<dbReference type="GO" id="GO:0005524">
    <property type="term" value="F:ATP binding"/>
    <property type="evidence" value="ECO:0007669"/>
    <property type="project" value="InterPro"/>
</dbReference>
<sequence>MHITKFQIKNFKSFKDITIFFNPQLNVFTGVNNSGKTTVLEAISLWSECFGKLITRAERADNYLNINRGNYKLGYATTKGYFDYRSIQSVRTTKYQDIFFNLDNKNKIELIMSLKNNRNENIDIGFSIQNSSGSNYKIHLKNYNTFNYPLFNRFFDNFPNPINIVFSSPIANLKPIEEFKTEPQIKNSIEQRSSIEVLRNRIKLLDGVSYPKFIEKLSYILSNKEDSIELHTDSDIIKDVEVHYDISLNAKDISKNLTLLGSGTLQIIEILLSLYEKPKDLNLILLDEPDSHIHRDIQKRLMKVLIDFSQNLQIFISTHNESLIRSSKAEQIFHLERGVEKEYKPIIYDKPVYIENGLIPSKHLKVLQDLGNESALDFINALEADKLVLVEGKYDPKYIQYILDKNSDTHKTSNIAYWSFEGIDNILKHIFSYKDMFSKIKNEKTLWEKSILIIDRDYLTENQANKLKTQLERKLGIPVIIWNFYTIESVFLSDINVFSTIIKEYISETTVTQQDIIDDINNEVDRISQERLLELDTVIKGKFLKWISDKQGLFDKNGLSQILPQATAYSDIREFHKAKLDANEIDSLATKDDIEDIIKNIILKYKPTDATINYFELILKNVSKNRLWFDEWNMMITKVKS</sequence>
<dbReference type="SMART" id="SM00382">
    <property type="entry name" value="AAA"/>
    <property type="match status" value="1"/>
</dbReference>
<proteinExistence type="predicted"/>
<dbReference type="InterPro" id="IPR003593">
    <property type="entry name" value="AAA+_ATPase"/>
</dbReference>
<dbReference type="PANTHER" id="PTHR43581:SF4">
    <property type="entry name" value="ATP_GTP PHOSPHATASE"/>
    <property type="match status" value="1"/>
</dbReference>
<dbReference type="AlphaFoldDB" id="A0A6S6TKN4"/>
<dbReference type="Gene3D" id="3.40.50.300">
    <property type="entry name" value="P-loop containing nucleotide triphosphate hydrolases"/>
    <property type="match status" value="1"/>
</dbReference>
<accession>A0A6S6TKN4</accession>
<dbReference type="InterPro" id="IPR051396">
    <property type="entry name" value="Bact_Antivir_Def_Nuclease"/>
</dbReference>
<reference evidence="2" key="1">
    <citation type="submission" date="2020-01" db="EMBL/GenBank/DDBJ databases">
        <authorList>
            <person name="Meier V. D."/>
            <person name="Meier V D."/>
        </authorList>
    </citation>
    <scope>NUCLEOTIDE SEQUENCE</scope>
    <source>
        <strain evidence="2">HLG_WM_MAG_05</strain>
    </source>
</reference>